<dbReference type="GO" id="GO:0003676">
    <property type="term" value="F:nucleic acid binding"/>
    <property type="evidence" value="ECO:0007669"/>
    <property type="project" value="InterPro"/>
</dbReference>
<dbReference type="GO" id="GO:0005737">
    <property type="term" value="C:cytoplasm"/>
    <property type="evidence" value="ECO:0007669"/>
    <property type="project" value="UniProtKB-ARBA"/>
</dbReference>
<keyword evidence="1" id="KW-0863">Zinc-finger</keyword>
<dbReference type="SUPFAM" id="SSF57756">
    <property type="entry name" value="Retrovirus zinc finger-like domains"/>
    <property type="match status" value="1"/>
</dbReference>
<keyword evidence="1" id="KW-0862">Zinc</keyword>
<dbReference type="InterPro" id="IPR001878">
    <property type="entry name" value="Znf_CCHC"/>
</dbReference>
<feature type="compositionally biased region" description="Polar residues" evidence="2">
    <location>
        <begin position="208"/>
        <end position="217"/>
    </location>
</feature>
<name>A0A8R1DJ17_CAEJA</name>
<dbReference type="Proteomes" id="UP000005237">
    <property type="component" value="Unassembled WGS sequence"/>
</dbReference>
<dbReference type="InterPro" id="IPR036875">
    <property type="entry name" value="Znf_CCHC_sf"/>
</dbReference>
<dbReference type="GO" id="GO:0008270">
    <property type="term" value="F:zinc ion binding"/>
    <property type="evidence" value="ECO:0007669"/>
    <property type="project" value="UniProtKB-KW"/>
</dbReference>
<feature type="region of interest" description="Disordered" evidence="2">
    <location>
        <begin position="1"/>
        <end position="25"/>
    </location>
</feature>
<keyword evidence="5" id="KW-1185">Reference proteome</keyword>
<keyword evidence="1" id="KW-0479">Metal-binding</keyword>
<organism evidence="4 5">
    <name type="scientific">Caenorhabditis japonica</name>
    <dbReference type="NCBI Taxonomy" id="281687"/>
    <lineage>
        <taxon>Eukaryota</taxon>
        <taxon>Metazoa</taxon>
        <taxon>Ecdysozoa</taxon>
        <taxon>Nematoda</taxon>
        <taxon>Chromadorea</taxon>
        <taxon>Rhabditida</taxon>
        <taxon>Rhabditina</taxon>
        <taxon>Rhabditomorpha</taxon>
        <taxon>Rhabditoidea</taxon>
        <taxon>Rhabditidae</taxon>
        <taxon>Peloderinae</taxon>
        <taxon>Caenorhabditis</taxon>
    </lineage>
</organism>
<evidence type="ECO:0000313" key="4">
    <source>
        <dbReference type="EnsemblMetazoa" id="CJA03993.1"/>
    </source>
</evidence>
<reference evidence="4" key="2">
    <citation type="submission" date="2022-06" db="UniProtKB">
        <authorList>
            <consortium name="EnsemblMetazoa"/>
        </authorList>
    </citation>
    <scope>IDENTIFICATION</scope>
    <source>
        <strain evidence="4">DF5081</strain>
    </source>
</reference>
<dbReference type="GO" id="GO:0019899">
    <property type="term" value="F:enzyme binding"/>
    <property type="evidence" value="ECO:0007669"/>
    <property type="project" value="UniProtKB-ARBA"/>
</dbReference>
<sequence length="448" mass="51132">MAQKSATQQENSTVKPLNRSQKSTAETVKEVVASMNKMMRVAALPEPKVLDGSGSFREFKRTFLMKYSEVVEDDEDLMAILEDKFLVGTAKSLFRSLENRRKKPIKVLFEDFEEKLKRRQGDSQTHALAVFEELCRGAGQKMWEYLVEVEKWSRKGYPEADKTTISQMRVTKLMKAAKDDRNLHNLLIMKRRETPVADQYDTLKDINGKTNGNSRTKSCWDGSERWKTGDKEERQSDGEASQKSVDQRESMKCYNCEGVGHIAKQCTSKIVANVVRKNQLEGTRSSKVKMWETCEILRQKRKVTIDSGAVVSVISSGAWEKLKRGCIDWKEKGEVLAKPHFKLVNASKLAMPVQEKVKLTIKIKDRKAVVLFQIVRNNADIFLLGVNAFKAVGIELRLKPKEAVMQRASGYGDFSGVHRITWRMERENVQTNADASAAKGRRVRMKRR</sequence>
<dbReference type="Gene3D" id="4.10.60.10">
    <property type="entry name" value="Zinc finger, CCHC-type"/>
    <property type="match status" value="1"/>
</dbReference>
<reference evidence="5" key="1">
    <citation type="submission" date="2010-08" db="EMBL/GenBank/DDBJ databases">
        <authorList>
            <consortium name="Caenorhabditis japonica Sequencing Consortium"/>
            <person name="Wilson R.K."/>
        </authorList>
    </citation>
    <scope>NUCLEOTIDE SEQUENCE [LARGE SCALE GENOMIC DNA]</scope>
    <source>
        <strain evidence="5">DF5081</strain>
    </source>
</reference>
<proteinExistence type="predicted"/>
<accession>A0A8R1DJ17</accession>
<dbReference type="SMART" id="SM00343">
    <property type="entry name" value="ZnF_C2HC"/>
    <property type="match status" value="1"/>
</dbReference>
<evidence type="ECO:0000256" key="1">
    <source>
        <dbReference type="PROSITE-ProRule" id="PRU00047"/>
    </source>
</evidence>
<dbReference type="InterPro" id="IPR021109">
    <property type="entry name" value="Peptidase_aspartic_dom_sf"/>
</dbReference>
<evidence type="ECO:0000259" key="3">
    <source>
        <dbReference type="PROSITE" id="PS50158"/>
    </source>
</evidence>
<dbReference type="Gene3D" id="2.40.70.10">
    <property type="entry name" value="Acid Proteases"/>
    <property type="match status" value="1"/>
</dbReference>
<protein>
    <submittedName>
        <fullName evidence="4">CCHC-type domain-containing protein</fullName>
    </submittedName>
</protein>
<dbReference type="AlphaFoldDB" id="A0A8R1DJ17"/>
<evidence type="ECO:0000313" key="5">
    <source>
        <dbReference type="Proteomes" id="UP000005237"/>
    </source>
</evidence>
<dbReference type="EnsemblMetazoa" id="CJA03993.1">
    <property type="protein sequence ID" value="CJA03993.1"/>
    <property type="gene ID" value="WBGene00123197"/>
</dbReference>
<dbReference type="SUPFAM" id="SSF50630">
    <property type="entry name" value="Acid proteases"/>
    <property type="match status" value="1"/>
</dbReference>
<feature type="compositionally biased region" description="Basic and acidic residues" evidence="2">
    <location>
        <begin position="222"/>
        <end position="237"/>
    </location>
</feature>
<dbReference type="PROSITE" id="PS50158">
    <property type="entry name" value="ZF_CCHC"/>
    <property type="match status" value="1"/>
</dbReference>
<feature type="region of interest" description="Disordered" evidence="2">
    <location>
        <begin position="205"/>
        <end position="244"/>
    </location>
</feature>
<evidence type="ECO:0000256" key="2">
    <source>
        <dbReference type="SAM" id="MobiDB-lite"/>
    </source>
</evidence>
<dbReference type="CDD" id="cd00303">
    <property type="entry name" value="retropepsin_like"/>
    <property type="match status" value="1"/>
</dbReference>
<dbReference type="Pfam" id="PF00098">
    <property type="entry name" value="zf-CCHC"/>
    <property type="match status" value="1"/>
</dbReference>
<feature type="domain" description="CCHC-type" evidence="3">
    <location>
        <begin position="252"/>
        <end position="268"/>
    </location>
</feature>